<evidence type="ECO:0008006" key="6">
    <source>
        <dbReference type="Google" id="ProtNLM"/>
    </source>
</evidence>
<feature type="region of interest" description="Disordered" evidence="1">
    <location>
        <begin position="1490"/>
        <end position="1509"/>
    </location>
</feature>
<feature type="compositionally biased region" description="Basic and acidic residues" evidence="1">
    <location>
        <begin position="1627"/>
        <end position="1637"/>
    </location>
</feature>
<keyword evidence="3" id="KW-0732">Signal</keyword>
<organism evidence="4 5">
    <name type="scientific">Stylonychia lemnae</name>
    <name type="common">Ciliate</name>
    <dbReference type="NCBI Taxonomy" id="5949"/>
    <lineage>
        <taxon>Eukaryota</taxon>
        <taxon>Sar</taxon>
        <taxon>Alveolata</taxon>
        <taxon>Ciliophora</taxon>
        <taxon>Intramacronucleata</taxon>
        <taxon>Spirotrichea</taxon>
        <taxon>Stichotrichia</taxon>
        <taxon>Sporadotrichida</taxon>
        <taxon>Oxytrichidae</taxon>
        <taxon>Stylonychinae</taxon>
        <taxon>Stylonychia</taxon>
    </lineage>
</organism>
<feature type="transmembrane region" description="Helical" evidence="2">
    <location>
        <begin position="1272"/>
        <end position="1291"/>
    </location>
</feature>
<reference evidence="4 5" key="1">
    <citation type="submission" date="2014-06" db="EMBL/GenBank/DDBJ databases">
        <authorList>
            <person name="Swart Estienne"/>
        </authorList>
    </citation>
    <scope>NUCLEOTIDE SEQUENCE [LARGE SCALE GENOMIC DNA]</scope>
    <source>
        <strain evidence="4 5">130c</strain>
    </source>
</reference>
<feature type="signal peptide" evidence="3">
    <location>
        <begin position="1"/>
        <end position="18"/>
    </location>
</feature>
<dbReference type="InParanoid" id="A0A078B549"/>
<proteinExistence type="predicted"/>
<feature type="region of interest" description="Disordered" evidence="1">
    <location>
        <begin position="1627"/>
        <end position="1659"/>
    </location>
</feature>
<keyword evidence="5" id="KW-1185">Reference proteome</keyword>
<keyword evidence="2" id="KW-1133">Transmembrane helix</keyword>
<dbReference type="Proteomes" id="UP000039865">
    <property type="component" value="Unassembled WGS sequence"/>
</dbReference>
<feature type="transmembrane region" description="Helical" evidence="2">
    <location>
        <begin position="1742"/>
        <end position="1761"/>
    </location>
</feature>
<feature type="transmembrane region" description="Helical" evidence="2">
    <location>
        <begin position="1193"/>
        <end position="1213"/>
    </location>
</feature>
<evidence type="ECO:0000256" key="1">
    <source>
        <dbReference type="SAM" id="MobiDB-lite"/>
    </source>
</evidence>
<keyword evidence="2" id="KW-0472">Membrane</keyword>
<sequence length="1858" mass="213638">MRLILFLLATLICQQTKQFQTITSSRQLQTACPSLSFLESYSTAYKAATFVINPTINTNCGTTGKTFNVTSGEFNLAGLSFNANTRQIVISDWSQFQDAQFYTIDFSLTVFNTSNPQQILTLKDSFYLNIGAQNLQYQSLGVRVFQYYDTIPIDYSTAFDPQQPETGWAFDYEYSINATIQNKNTNFFKTSIDRLVVYQEPPEYSNAPIDCVNLTINIRNLNYTIARESNKVTRIFYDNLNFTDLRLLSPTVNLNQCSFPNAVSTITSINQNNKPLFVNPRTFTFNGTDVVISRNQLKTVLMSYPNLSSIQVDRDKVLYIDASASYDTRKQSFKFVWKIEGYPSVTLPDQRVLTLTPEQRETIGINKAGKYYNFILYIIDSTRASSEAKIRVQITPEPDPLGCYQVSLKDIDLETIMTYTIFPLILQAKVTDKKCANSRLNQIVWASSSIDYIFWQNFGNVNTILIDRDTLKTLPKNINIYMSVTVLYVIGDTEYLAKKSFTLLVQKPDLIPVVSYQSVININEQNVTLDGTASYDPQAVVSGTTDIPVVCKWICPEAIQSICYQAETTVNNCKFNLKSSVILALSNYQGVVRNQAHLFTLNITKDSRVNQGFYYITIIDNNNQPKCSINFIRNFTISQTAFIQANCPIQTQPFTFSWNFFNWADKVRIATINDKLVTSNQIIRIPPFVLSSYQEILIIVTVTNGLFQTPIALYKPINDQTQFVQGSLTKNFNQFTSYLANFILTPANWDSTVSSKLEFQMRIKYSDSPVPLYKVLLSPSYAIASKPIQTILPPINYENNIYFDVVDSDRNFMTLKQNIISIPDVLITASTFYTRVDAIVSDIIYNFDEQAFELIIIRLMLYYQAFRQDQIDLQGVQASYFKSMSEKTVNYLYNTVLIDKRLSSITSKERLILVKQNIIELLSHVVFKNPNINNGNNLVQLLNAIVSSGEFYLTTLLPDAATKVYQIMIQLSENQYFSLGESILQRVQSELQFYYYSDETVFYNNAGYQLVFYEIPSNPVNIPTIESFSYPQALLVNSKFVGGSFFLIRNDSSVSVTVYDSKSLVQLIQGLSQPVYVNFQLSQDQMKKNSSSLLTFFCAFRSDLSKSWSSASNQISFVSYTNATGVVRCKSNSFGHYTLFIIDLSKQQTDVVIIPNKTDNQTIDGKWNDTIANDNNTQSTEDSKYVYYQEKTLFMILAILTLVIFVISSYVLYAKYKDEHQELNENQTDDLFEICITQTAAKNRCRLFLRIIQNFNPYINLFLIYNKFLKRWIRNSLLQIYFMSVSIIFAVNQYMLSDNMSELGQQNPEELIILFIITVIIVLFGRPQAIKLMYMLLYEPDSKVEDFDYATTSIEINHKHDNQLKMISFDPKDDDFENKNLKLITLPKLFDLEGNSTMLKQYESSGIAESKRSDLSSIVNVKQDNVQFVRNQSQEQSNPSHPDVIPHFQSRESNAKYTSRSKNSSSSKKMKMDTQQDQYLGQISMQHRQLISEQPSQEEEESKLQEEKLQRSISFEHNKQDNNQDNDLGNAGGFHLPDINVGPKYQKGMFDDDDFNLMDQPQSIVQQDSNPTQDNIFGFQNQYDIQMSAPDRNYFSEYNQLNNNQEHEEGEENNSQYNDFQHHYEGGEQESKLKDIDDNVQSDDGNGLNRSGSADEQAESIQEVTNVNHTLNLRNDSEHHNTEFLKEQPLSMVRNSNSLRQRQLIEGPSQPIPHQDSIRSDQYQEECQLIDQNKKLFINKIIGKWILFIIWGGLGIANLFCIQKMTKQHFLEWISFSLVTFFLMIFVIDSILYFLLSQLMIKSQNSRKIQYYSRRQNKVTCGQVFVILFIGKEKMRDLRRNLNPIKRQSQQVQVATSK</sequence>
<gene>
    <name evidence="4" type="primary">Contig5575.g5969</name>
    <name evidence="4" type="ORF">STYLEM_18498</name>
</gene>
<keyword evidence="2" id="KW-0812">Transmembrane</keyword>
<feature type="region of interest" description="Disordered" evidence="1">
    <location>
        <begin position="1431"/>
        <end position="1474"/>
    </location>
</feature>
<feature type="transmembrane region" description="Helical" evidence="2">
    <location>
        <begin position="1311"/>
        <end position="1329"/>
    </location>
</feature>
<feature type="transmembrane region" description="Helical" evidence="2">
    <location>
        <begin position="1773"/>
        <end position="1796"/>
    </location>
</feature>
<name>A0A078B549_STYLE</name>
<protein>
    <recommendedName>
        <fullName evidence="6">Cadg domain containing protein</fullName>
    </recommendedName>
</protein>
<evidence type="ECO:0000256" key="2">
    <source>
        <dbReference type="SAM" id="Phobius"/>
    </source>
</evidence>
<feature type="chain" id="PRO_5001729909" description="Cadg domain containing protein" evidence="3">
    <location>
        <begin position="19"/>
        <end position="1858"/>
    </location>
</feature>
<dbReference type="EMBL" id="CCKQ01017468">
    <property type="protein sequence ID" value="CDW89366.1"/>
    <property type="molecule type" value="Genomic_DNA"/>
</dbReference>
<feature type="compositionally biased region" description="Polar residues" evidence="1">
    <location>
        <begin position="1642"/>
        <end position="1659"/>
    </location>
</feature>
<feature type="compositionally biased region" description="Low complexity" evidence="1">
    <location>
        <begin position="1456"/>
        <end position="1467"/>
    </location>
</feature>
<feature type="compositionally biased region" description="Polar residues" evidence="1">
    <location>
        <begin position="1431"/>
        <end position="1440"/>
    </location>
</feature>
<evidence type="ECO:0000256" key="3">
    <source>
        <dbReference type="SAM" id="SignalP"/>
    </source>
</evidence>
<evidence type="ECO:0000313" key="5">
    <source>
        <dbReference type="Proteomes" id="UP000039865"/>
    </source>
</evidence>
<accession>A0A078B549</accession>
<evidence type="ECO:0000313" key="4">
    <source>
        <dbReference type="EMBL" id="CDW89366.1"/>
    </source>
</evidence>